<dbReference type="EMBL" id="AYKH01000042">
    <property type="protein sequence ID" value="ROO24554.1"/>
    <property type="molecule type" value="Genomic_DNA"/>
</dbReference>
<reference evidence="4 5" key="1">
    <citation type="submission" date="2013-10" db="EMBL/GenBank/DDBJ databases">
        <title>Salinisphaera orenii MK-B5 Genome Sequencing.</title>
        <authorList>
            <person name="Lai Q."/>
            <person name="Li C."/>
            <person name="Shao Z."/>
        </authorList>
    </citation>
    <scope>NUCLEOTIDE SEQUENCE [LARGE SCALE GENOMIC DNA]</scope>
    <source>
        <strain evidence="4 5">MK-B5</strain>
    </source>
</reference>
<organism evidence="4 5">
    <name type="scientific">Salinisphaera orenii MK-B5</name>
    <dbReference type="NCBI Taxonomy" id="856730"/>
    <lineage>
        <taxon>Bacteria</taxon>
        <taxon>Pseudomonadati</taxon>
        <taxon>Pseudomonadota</taxon>
        <taxon>Gammaproteobacteria</taxon>
        <taxon>Salinisphaerales</taxon>
        <taxon>Salinisphaeraceae</taxon>
        <taxon>Salinisphaera</taxon>
    </lineage>
</organism>
<evidence type="ECO:0000313" key="4">
    <source>
        <dbReference type="EMBL" id="ROO24554.1"/>
    </source>
</evidence>
<dbReference type="InterPro" id="IPR036412">
    <property type="entry name" value="HAD-like_sf"/>
</dbReference>
<evidence type="ECO:0000256" key="2">
    <source>
        <dbReference type="ARBA" id="ARBA00022801"/>
    </source>
</evidence>
<dbReference type="InterPro" id="IPR051400">
    <property type="entry name" value="HAD-like_hydrolase"/>
</dbReference>
<dbReference type="SUPFAM" id="SSF56784">
    <property type="entry name" value="HAD-like"/>
    <property type="match status" value="1"/>
</dbReference>
<dbReference type="PANTHER" id="PTHR46470">
    <property type="entry name" value="N-ACYLNEURAMINATE-9-PHOSPHATASE"/>
    <property type="match status" value="1"/>
</dbReference>
<dbReference type="GO" id="GO:0016787">
    <property type="term" value="F:hydrolase activity"/>
    <property type="evidence" value="ECO:0007669"/>
    <property type="project" value="UniProtKB-KW"/>
</dbReference>
<dbReference type="AlphaFoldDB" id="A0A423PG41"/>
<dbReference type="RefSeq" id="WP_123632114.1">
    <property type="nucleotide sequence ID" value="NZ_AYKH01000042.1"/>
</dbReference>
<name>A0A423PG41_9GAMM</name>
<accession>A0A423PG41</accession>
<dbReference type="Proteomes" id="UP000283993">
    <property type="component" value="Unassembled WGS sequence"/>
</dbReference>
<dbReference type="InterPro" id="IPR023214">
    <property type="entry name" value="HAD_sf"/>
</dbReference>
<evidence type="ECO:0008006" key="6">
    <source>
        <dbReference type="Google" id="ProtNLM"/>
    </source>
</evidence>
<evidence type="ECO:0000256" key="1">
    <source>
        <dbReference type="ARBA" id="ARBA00001946"/>
    </source>
</evidence>
<comment type="cofactor">
    <cofactor evidence="1">
        <name>Mg(2+)</name>
        <dbReference type="ChEBI" id="CHEBI:18420"/>
    </cofactor>
</comment>
<evidence type="ECO:0000256" key="3">
    <source>
        <dbReference type="ARBA" id="ARBA00022842"/>
    </source>
</evidence>
<dbReference type="NCBIfam" id="TIGR01549">
    <property type="entry name" value="HAD-SF-IA-v1"/>
    <property type="match status" value="1"/>
</dbReference>
<keyword evidence="3" id="KW-0460">Magnesium</keyword>
<comment type="caution">
    <text evidence="4">The sequence shown here is derived from an EMBL/GenBank/DDBJ whole genome shotgun (WGS) entry which is preliminary data.</text>
</comment>
<dbReference type="GO" id="GO:0044281">
    <property type="term" value="P:small molecule metabolic process"/>
    <property type="evidence" value="ECO:0007669"/>
    <property type="project" value="UniProtKB-ARBA"/>
</dbReference>
<proteinExistence type="predicted"/>
<protein>
    <recommendedName>
        <fullName evidence="6">HAD family hydrolase</fullName>
    </recommendedName>
</protein>
<sequence>MRSHYRLLSFDGDMTLWDFEAGMRASLDATRRLLIERRPQMADTLADIQPMIAIRDRLLADPGAAGLSFAEIRRRAFQTLLAEYDAPDDALAAELYDAYLQHRFDTTPLYADTAALFTSLDPALCLALLSNGNTHPKHLGIADRFDVIAFADDTHRPKPAPDLFEYAFERLGCRADETMHIGDSLETDIAGANTVGATSVWLNRDGRPNDTAIVPDYTIASLAKLDALRASLSTPRIRRPRHRGA</sequence>
<dbReference type="PANTHER" id="PTHR46470:SF4">
    <property type="entry name" value="5-AMINO-6-(5-PHOSPHO-D-RIBITYLAMINO)URACIL PHOSPHATASE YIGB"/>
    <property type="match status" value="1"/>
</dbReference>
<keyword evidence="5" id="KW-1185">Reference proteome</keyword>
<dbReference type="Gene3D" id="1.20.120.1600">
    <property type="match status" value="1"/>
</dbReference>
<dbReference type="Gene3D" id="3.40.50.1000">
    <property type="entry name" value="HAD superfamily/HAD-like"/>
    <property type="match status" value="1"/>
</dbReference>
<gene>
    <name evidence="4" type="ORF">SAOR_14830</name>
</gene>
<dbReference type="SFLD" id="SFLDS00003">
    <property type="entry name" value="Haloacid_Dehalogenase"/>
    <property type="match status" value="1"/>
</dbReference>
<keyword evidence="2" id="KW-0378">Hydrolase</keyword>
<dbReference type="InterPro" id="IPR006439">
    <property type="entry name" value="HAD-SF_hydro_IA"/>
</dbReference>
<dbReference type="Pfam" id="PF00702">
    <property type="entry name" value="Hydrolase"/>
    <property type="match status" value="1"/>
</dbReference>
<dbReference type="NCBIfam" id="TIGR01509">
    <property type="entry name" value="HAD-SF-IA-v3"/>
    <property type="match status" value="1"/>
</dbReference>
<dbReference type="SFLD" id="SFLDG01129">
    <property type="entry name" value="C1.5:_HAD__Beta-PGM__Phosphata"/>
    <property type="match status" value="1"/>
</dbReference>
<evidence type="ECO:0000313" key="5">
    <source>
        <dbReference type="Proteomes" id="UP000283993"/>
    </source>
</evidence>